<gene>
    <name evidence="1" type="ORF">F4820DRAFT_441794</name>
</gene>
<keyword evidence="2" id="KW-1185">Reference proteome</keyword>
<accession>A0ACB9YHA6</accession>
<evidence type="ECO:0000313" key="1">
    <source>
        <dbReference type="EMBL" id="KAI4858739.1"/>
    </source>
</evidence>
<reference evidence="1 2" key="1">
    <citation type="journal article" date="2022" name="New Phytol.">
        <title>Ecological generalism drives hyperdiversity of secondary metabolite gene clusters in xylarialean endophytes.</title>
        <authorList>
            <person name="Franco M.E.E."/>
            <person name="Wisecaver J.H."/>
            <person name="Arnold A.E."/>
            <person name="Ju Y.M."/>
            <person name="Slot J.C."/>
            <person name="Ahrendt S."/>
            <person name="Moore L.P."/>
            <person name="Eastman K.E."/>
            <person name="Scott K."/>
            <person name="Konkel Z."/>
            <person name="Mondo S.J."/>
            <person name="Kuo A."/>
            <person name="Hayes R.D."/>
            <person name="Haridas S."/>
            <person name="Andreopoulos B."/>
            <person name="Riley R."/>
            <person name="LaButti K."/>
            <person name="Pangilinan J."/>
            <person name="Lipzen A."/>
            <person name="Amirebrahimi M."/>
            <person name="Yan J."/>
            <person name="Adam C."/>
            <person name="Keymanesh K."/>
            <person name="Ng V."/>
            <person name="Louie K."/>
            <person name="Northen T."/>
            <person name="Drula E."/>
            <person name="Henrissat B."/>
            <person name="Hsieh H.M."/>
            <person name="Youens-Clark K."/>
            <person name="Lutzoni F."/>
            <person name="Miadlikowska J."/>
            <person name="Eastwood D.C."/>
            <person name="Hamelin R.C."/>
            <person name="Grigoriev I.V."/>
            <person name="U'Ren J.M."/>
        </authorList>
    </citation>
    <scope>NUCLEOTIDE SEQUENCE [LARGE SCALE GENOMIC DNA]</scope>
    <source>
        <strain evidence="1 2">CBS 119005</strain>
    </source>
</reference>
<protein>
    <submittedName>
        <fullName evidence="1">FAD-binding domain-containing protein</fullName>
    </submittedName>
</protein>
<evidence type="ECO:0000313" key="2">
    <source>
        <dbReference type="Proteomes" id="UP001497700"/>
    </source>
</evidence>
<name>A0ACB9YHA6_9PEZI</name>
<organism evidence="1 2">
    <name type="scientific">Hypoxylon rubiginosum</name>
    <dbReference type="NCBI Taxonomy" id="110542"/>
    <lineage>
        <taxon>Eukaryota</taxon>
        <taxon>Fungi</taxon>
        <taxon>Dikarya</taxon>
        <taxon>Ascomycota</taxon>
        <taxon>Pezizomycotina</taxon>
        <taxon>Sordariomycetes</taxon>
        <taxon>Xylariomycetidae</taxon>
        <taxon>Xylariales</taxon>
        <taxon>Hypoxylaceae</taxon>
        <taxon>Hypoxylon</taxon>
    </lineage>
</organism>
<sequence>MVFQLFHSFYRRLLTMSFRYQVSLLSLLVLSAAVAVRNLGPNATTTHCRSVPHDASWPSQSDWDSLNHTVGGKLIATVPIAAACHNSLFSQSNLSRFNQPDCDALRNVWYYPETHLPSSSSPMAYTFSNNSCNPWLDPASPCTLGFHVAFSVNATSTSDFQAAIKFTREHNVRLAIRNTGHDYLGKSTGAHALSIWTHYMKSMNFIKAYQSTNYTGPAVKLSAGVESIEAYSFAHSHGVMLVGGNCPTVGLAGGYTQGGGHGPLASKYGLSADQVLEWEVVTGTGELLIATQNQNSDLFWALRGGGGGTYGVVSSVTVKAFSDTFFSTAYLTILNNGTNADDLYHAVGLFIQTLPSLVDAGVYVVWVAAPFGFMLMPAIVPGLHSAGLDEMMQPLLDDISHIGLDYQYSSSEHPSFLTAYNSLTSSWNVSDYNIGGRLIPRSLVDTDSDALLEAIRYISSRTLMSGVTFNLNNGVSSADEVGANPYLRKSLFSVTVGTLINYTDWNANRAAQDMITYDLLPKLQAITPNGGVYLNEADFQAPDFKETFYGDHYQRLLQIKDKYDPDDIFYAQTAVGSDRWKENLDGRLCRV</sequence>
<dbReference type="EMBL" id="MU393694">
    <property type="protein sequence ID" value="KAI4858739.1"/>
    <property type="molecule type" value="Genomic_DNA"/>
</dbReference>
<comment type="caution">
    <text evidence="1">The sequence shown here is derived from an EMBL/GenBank/DDBJ whole genome shotgun (WGS) entry which is preliminary data.</text>
</comment>
<dbReference type="Proteomes" id="UP001497700">
    <property type="component" value="Unassembled WGS sequence"/>
</dbReference>
<proteinExistence type="predicted"/>